<sequence length="122" mass="13454">MTLVNILDPTFYTGDLPIGATQTLEWRICLREVARPLNGATEVESSDVDANYRSCQLPIVLVGAMLSPLLPYWTPAAVALTSGAGRATALRAKTRLNTRLEYITSSDNSEKNKKSWTQRGRQ</sequence>
<protein>
    <submittedName>
        <fullName evidence="1">Uncharacterized protein</fullName>
    </submittedName>
</protein>
<evidence type="ECO:0000313" key="2">
    <source>
        <dbReference type="Proteomes" id="UP000275385"/>
    </source>
</evidence>
<comment type="caution">
    <text evidence="1">The sequence shown here is derived from an EMBL/GenBank/DDBJ whole genome shotgun (WGS) entry which is preliminary data.</text>
</comment>
<dbReference type="AlphaFoldDB" id="A0A420XX20"/>
<name>A0A420XX20_9PEZI</name>
<evidence type="ECO:0000313" key="1">
    <source>
        <dbReference type="EMBL" id="RKU40197.1"/>
    </source>
</evidence>
<dbReference type="EMBL" id="QVQW01000115">
    <property type="protein sequence ID" value="RKU40197.1"/>
    <property type="molecule type" value="Genomic_DNA"/>
</dbReference>
<reference evidence="1 2" key="1">
    <citation type="submission" date="2018-08" db="EMBL/GenBank/DDBJ databases">
        <title>Draft genome of the lignicolous fungus Coniochaeta pulveracea.</title>
        <authorList>
            <person name="Borstlap C.J."/>
            <person name="De Witt R.N."/>
            <person name="Botha A."/>
            <person name="Volschenk H."/>
        </authorList>
    </citation>
    <scope>NUCLEOTIDE SEQUENCE [LARGE SCALE GENOMIC DNA]</scope>
    <source>
        <strain evidence="1 2">CAB683</strain>
    </source>
</reference>
<dbReference type="Proteomes" id="UP000275385">
    <property type="component" value="Unassembled WGS sequence"/>
</dbReference>
<accession>A0A420XX20</accession>
<proteinExistence type="predicted"/>
<keyword evidence="2" id="KW-1185">Reference proteome</keyword>
<organism evidence="1 2">
    <name type="scientific">Coniochaeta pulveracea</name>
    <dbReference type="NCBI Taxonomy" id="177199"/>
    <lineage>
        <taxon>Eukaryota</taxon>
        <taxon>Fungi</taxon>
        <taxon>Dikarya</taxon>
        <taxon>Ascomycota</taxon>
        <taxon>Pezizomycotina</taxon>
        <taxon>Sordariomycetes</taxon>
        <taxon>Sordariomycetidae</taxon>
        <taxon>Coniochaetales</taxon>
        <taxon>Coniochaetaceae</taxon>
        <taxon>Coniochaeta</taxon>
    </lineage>
</organism>
<gene>
    <name evidence="1" type="ORF">DL546_000785</name>
</gene>